<dbReference type="EMBL" id="QYYA01000003">
    <property type="protein sequence ID" value="RJG17590.1"/>
    <property type="molecule type" value="Genomic_DNA"/>
</dbReference>
<dbReference type="InterPro" id="IPR010727">
    <property type="entry name" value="DUF1302"/>
</dbReference>
<accession>A0A418XXR1</accession>
<gene>
    <name evidence="1" type="ORF">D4A39_12120</name>
</gene>
<proteinExistence type="predicted"/>
<organism evidence="1 2">
    <name type="scientific">Alcanivorax profundi</name>
    <dbReference type="NCBI Taxonomy" id="2338368"/>
    <lineage>
        <taxon>Bacteria</taxon>
        <taxon>Pseudomonadati</taxon>
        <taxon>Pseudomonadota</taxon>
        <taxon>Gammaproteobacteria</taxon>
        <taxon>Oceanospirillales</taxon>
        <taxon>Alcanivoracaceae</taxon>
        <taxon>Alcanivorax</taxon>
    </lineage>
</organism>
<evidence type="ECO:0000313" key="1">
    <source>
        <dbReference type="EMBL" id="RJG17590.1"/>
    </source>
</evidence>
<keyword evidence="2" id="KW-1185">Reference proteome</keyword>
<dbReference type="Pfam" id="PF06980">
    <property type="entry name" value="DUF1302"/>
    <property type="match status" value="1"/>
</dbReference>
<reference evidence="1 2" key="1">
    <citation type="submission" date="2018-09" db="EMBL/GenBank/DDBJ databases">
        <title>Alcanivorax profundi sp. nov., isolated from 1000 m-depth seawater of the Mariana Trench.</title>
        <authorList>
            <person name="Liu J."/>
        </authorList>
    </citation>
    <scope>NUCLEOTIDE SEQUENCE [LARGE SCALE GENOMIC DNA]</scope>
    <source>
        <strain evidence="1 2">MTEO17</strain>
    </source>
</reference>
<name>A0A418XXR1_9GAMM</name>
<evidence type="ECO:0000313" key="2">
    <source>
        <dbReference type="Proteomes" id="UP000283734"/>
    </source>
</evidence>
<dbReference type="OrthoDB" id="7000272at2"/>
<dbReference type="Proteomes" id="UP000283734">
    <property type="component" value="Unassembled WGS sequence"/>
</dbReference>
<protein>
    <submittedName>
        <fullName evidence="1">DUF1302 domain-containing protein</fullName>
    </submittedName>
</protein>
<dbReference type="AlphaFoldDB" id="A0A418XXR1"/>
<comment type="caution">
    <text evidence="1">The sequence shown here is derived from an EMBL/GenBank/DDBJ whole genome shotgun (WGS) entry which is preliminary data.</text>
</comment>
<sequence length="575" mass="62880">MGLLTASAPALAGGEIKFSDDFSAKWNLKASVGATARMESASKDNLFAGDTPGGTAGSAVSDDGNLNYQAGDIVSSVAKAVGDVNLQFRNFGLFARAKTWYDYTQKEKDVPHGNYPNGFIPDEPLSDDGFHRNSKFQGATFQEVYVHGKFELKGQPLKIAAGRQLLLWGRSLYSRGSLGSINAIDLAALHRPGAEYTEFLTPSGMLTLDYKFTDNLSMKSFYQYEWRPANLDGCGTFFSTLDNTALGCDATFSSSVILPNQDAYNAGVYIPRVDENEPEDGGQFGLKFDYAFPEAKAKVGTYFLNYHSRLPYYSVTKESSALPQGITPGNDVAYFYEYPEDIQVFGLTADKTFEGVGNLALNLSYLPDMPIQINTPDLTTSRVLEANGVPASAVQGAGYSIPQGTIDYVYDSGSQVHGYQEFDIQRAELAFTTVIPQVLGAQKTIVSMQVGSEYIPDLPDQEEMRFRRHTNYGVGDLDDDGYVTDFSWGYQLTLKSTYANAIGAMTLTPAVTLKHGVEGFSSDDAMQEDSRSLGVSLGMAYKKLTADLSYTTYNDASYSVVEDRDYLSFSTAYNF</sequence>